<dbReference type="Proteomes" id="UP001281147">
    <property type="component" value="Unassembled WGS sequence"/>
</dbReference>
<protein>
    <submittedName>
        <fullName evidence="1">Uncharacterized protein</fullName>
    </submittedName>
</protein>
<accession>A0ACC3NQ90</accession>
<evidence type="ECO:0000313" key="2">
    <source>
        <dbReference type="Proteomes" id="UP001281147"/>
    </source>
</evidence>
<keyword evidence="2" id="KW-1185">Reference proteome</keyword>
<organism evidence="1 2">
    <name type="scientific">Vermiconidia calcicola</name>
    <dbReference type="NCBI Taxonomy" id="1690605"/>
    <lineage>
        <taxon>Eukaryota</taxon>
        <taxon>Fungi</taxon>
        <taxon>Dikarya</taxon>
        <taxon>Ascomycota</taxon>
        <taxon>Pezizomycotina</taxon>
        <taxon>Dothideomycetes</taxon>
        <taxon>Dothideomycetidae</taxon>
        <taxon>Mycosphaerellales</taxon>
        <taxon>Extremaceae</taxon>
        <taxon>Vermiconidia</taxon>
    </lineage>
</organism>
<sequence length="473" mass="50744">METAPADSQQSLRPRRWLAKALDELGLIALYQSTLDVKLLCLQRFVRLFGFGASTLILVAYLSDLGTSDTRTGLFMTLTLAGDVLISLLLTLVADNLGRRNVLALGALLMTASGTVFASASNYWILLAAAVIGIITPSGNEIGPYRAIEESTLAHLTPTEQRSSIFAWYALIGTAGSASGLITCGWVTTVLIRHKGWSAIEAYRVIYLVYATIGLIKLVLSLLLSKKCELERHPSAESETETTPLLGNTASSKEHTSKFALLPQLSRESGAILVELCLLFALDAFASGLAPLSWITNYFHRRFHLSEGTIGSIFFSTSIISAVSILAAASIAKRIGNVRTMVFTHLPSTIFLALLGLPSKLPPAVALLVLRACTQSMDTAPRSAFLSAVVLPSERTTVMGTVNVVKTLAQSLGPLVTGVLVGKQLFWVAFLVAGCLKAAYDIGMLLLFVGRKTRDEKLPEVATDSDTTVRPGN</sequence>
<proteinExistence type="predicted"/>
<gene>
    <name evidence="1" type="ORF">LTR37_003152</name>
</gene>
<comment type="caution">
    <text evidence="1">The sequence shown here is derived from an EMBL/GenBank/DDBJ whole genome shotgun (WGS) entry which is preliminary data.</text>
</comment>
<evidence type="ECO:0000313" key="1">
    <source>
        <dbReference type="EMBL" id="KAK3721277.1"/>
    </source>
</evidence>
<dbReference type="EMBL" id="JAUTXU010000018">
    <property type="protein sequence ID" value="KAK3721277.1"/>
    <property type="molecule type" value="Genomic_DNA"/>
</dbReference>
<reference evidence="1" key="1">
    <citation type="submission" date="2023-07" db="EMBL/GenBank/DDBJ databases">
        <title>Black Yeasts Isolated from many extreme environments.</title>
        <authorList>
            <person name="Coleine C."/>
            <person name="Stajich J.E."/>
            <person name="Selbmann L."/>
        </authorList>
    </citation>
    <scope>NUCLEOTIDE SEQUENCE</scope>
    <source>
        <strain evidence="1">CCFEE 5714</strain>
    </source>
</reference>
<name>A0ACC3NQ90_9PEZI</name>